<gene>
    <name evidence="2" type="ORF">CAPTEDRAFT_185906</name>
</gene>
<feature type="compositionally biased region" description="Polar residues" evidence="1">
    <location>
        <begin position="138"/>
        <end position="148"/>
    </location>
</feature>
<sequence length="170" mass="18589">MTSVTGAVPMRGEGKKPAVAVVARRRSSRLYRELIDGEVASGEATEWDAPSSPVKLLSVRYLGVLTPELNPDYVQLRKPAGGSKEEDSLSKKIRIRKKYKSVSSVPDYSESNKKKWKASERLSYHPSFAMEDVEATPPNHSQSSSCKTEVNGGPPQMDGDAQEIVAITLP</sequence>
<organism evidence="2">
    <name type="scientific">Capitella teleta</name>
    <name type="common">Polychaete worm</name>
    <dbReference type="NCBI Taxonomy" id="283909"/>
    <lineage>
        <taxon>Eukaryota</taxon>
        <taxon>Metazoa</taxon>
        <taxon>Spiralia</taxon>
        <taxon>Lophotrochozoa</taxon>
        <taxon>Annelida</taxon>
        <taxon>Polychaeta</taxon>
        <taxon>Sedentaria</taxon>
        <taxon>Scolecida</taxon>
        <taxon>Capitellidae</taxon>
        <taxon>Capitella</taxon>
    </lineage>
</organism>
<reference evidence="4" key="1">
    <citation type="submission" date="2012-12" db="EMBL/GenBank/DDBJ databases">
        <authorList>
            <person name="Hellsten U."/>
            <person name="Grimwood J."/>
            <person name="Chapman J.A."/>
            <person name="Shapiro H."/>
            <person name="Aerts A."/>
            <person name="Otillar R.P."/>
            <person name="Terry A.Y."/>
            <person name="Boore J.L."/>
            <person name="Simakov O."/>
            <person name="Marletaz F."/>
            <person name="Cho S.-J."/>
            <person name="Edsinger-Gonzales E."/>
            <person name="Havlak P."/>
            <person name="Kuo D.-H."/>
            <person name="Larsson T."/>
            <person name="Lv J."/>
            <person name="Arendt D."/>
            <person name="Savage R."/>
            <person name="Osoegawa K."/>
            <person name="de Jong P."/>
            <person name="Lindberg D.R."/>
            <person name="Seaver E.C."/>
            <person name="Weisblat D.A."/>
            <person name="Putnam N.H."/>
            <person name="Grigoriev I.V."/>
            <person name="Rokhsar D.S."/>
        </authorList>
    </citation>
    <scope>NUCLEOTIDE SEQUENCE</scope>
    <source>
        <strain evidence="4">I ESC-2004</strain>
    </source>
</reference>
<dbReference type="Proteomes" id="UP000014760">
    <property type="component" value="Unassembled WGS sequence"/>
</dbReference>
<protein>
    <submittedName>
        <fullName evidence="2 3">Uncharacterized protein</fullName>
    </submittedName>
</protein>
<keyword evidence="4" id="KW-1185">Reference proteome</keyword>
<dbReference type="EMBL" id="KB310391">
    <property type="protein sequence ID" value="ELT91703.1"/>
    <property type="molecule type" value="Genomic_DNA"/>
</dbReference>
<dbReference type="AlphaFoldDB" id="R7TD90"/>
<reference evidence="2 4" key="2">
    <citation type="journal article" date="2013" name="Nature">
        <title>Insights into bilaterian evolution from three spiralian genomes.</title>
        <authorList>
            <person name="Simakov O."/>
            <person name="Marletaz F."/>
            <person name="Cho S.J."/>
            <person name="Edsinger-Gonzales E."/>
            <person name="Havlak P."/>
            <person name="Hellsten U."/>
            <person name="Kuo D.H."/>
            <person name="Larsson T."/>
            <person name="Lv J."/>
            <person name="Arendt D."/>
            <person name="Savage R."/>
            <person name="Osoegawa K."/>
            <person name="de Jong P."/>
            <person name="Grimwood J."/>
            <person name="Chapman J.A."/>
            <person name="Shapiro H."/>
            <person name="Aerts A."/>
            <person name="Otillar R.P."/>
            <person name="Terry A.Y."/>
            <person name="Boore J.L."/>
            <person name="Grigoriev I.V."/>
            <person name="Lindberg D.R."/>
            <person name="Seaver E.C."/>
            <person name="Weisblat D.A."/>
            <person name="Putnam N.H."/>
            <person name="Rokhsar D.S."/>
        </authorList>
    </citation>
    <scope>NUCLEOTIDE SEQUENCE</scope>
    <source>
        <strain evidence="2 4">I ESC-2004</strain>
    </source>
</reference>
<evidence type="ECO:0000313" key="4">
    <source>
        <dbReference type="Proteomes" id="UP000014760"/>
    </source>
</evidence>
<evidence type="ECO:0000313" key="2">
    <source>
        <dbReference type="EMBL" id="ELT91703.1"/>
    </source>
</evidence>
<dbReference type="EMBL" id="AMQN01002916">
    <property type="status" value="NOT_ANNOTATED_CDS"/>
    <property type="molecule type" value="Genomic_DNA"/>
</dbReference>
<name>R7TD90_CAPTE</name>
<dbReference type="EnsemblMetazoa" id="CapteT185906">
    <property type="protein sequence ID" value="CapteP185906"/>
    <property type="gene ID" value="CapteG185906"/>
</dbReference>
<evidence type="ECO:0000313" key="3">
    <source>
        <dbReference type="EnsemblMetazoa" id="CapteP185906"/>
    </source>
</evidence>
<feature type="region of interest" description="Disordered" evidence="1">
    <location>
        <begin position="128"/>
        <end position="160"/>
    </location>
</feature>
<reference evidence="3" key="3">
    <citation type="submission" date="2015-06" db="UniProtKB">
        <authorList>
            <consortium name="EnsemblMetazoa"/>
        </authorList>
    </citation>
    <scope>IDENTIFICATION</scope>
</reference>
<accession>R7TD90</accession>
<dbReference type="HOGENOM" id="CLU_1572101_0_0_1"/>
<evidence type="ECO:0000256" key="1">
    <source>
        <dbReference type="SAM" id="MobiDB-lite"/>
    </source>
</evidence>
<proteinExistence type="predicted"/>